<keyword evidence="11" id="KW-0732">Signal</keyword>
<dbReference type="PANTHER" id="PTHR21191">
    <property type="entry name" value="AQUAPORIN"/>
    <property type="match status" value="1"/>
</dbReference>
<dbReference type="InterPro" id="IPR023271">
    <property type="entry name" value="Aquaporin-like"/>
</dbReference>
<dbReference type="KEGG" id="mmu:208760"/>
<dbReference type="GeneID" id="208760"/>
<reference evidence="12" key="6">
    <citation type="journal article" date="2004" name="Genome Res.">
        <title>The status, quality, and expansion of the NIH full-length cDNA project: the Mammalian Gene Collection (MGC).</title>
        <authorList>
            <consortium name="The MGC Project Team"/>
            <person name="Gerhard D.S."/>
            <person name="Wagner L."/>
            <person name="Feingold E.A."/>
            <person name="Shenmen C.M."/>
            <person name="Grouse L.H."/>
            <person name="Schuler G."/>
            <person name="Klein S.L."/>
            <person name="Old S."/>
            <person name="Rasooly R."/>
            <person name="Good P."/>
            <person name="Guyer M."/>
            <person name="Peck A.M."/>
            <person name="Derge J.G."/>
            <person name="Lipman D."/>
            <person name="Collins F.S."/>
            <person name="Jang W."/>
            <person name="Sherry S."/>
            <person name="Feolo M."/>
            <person name="Misquitta L."/>
            <person name="Lee E."/>
            <person name="Rotmistrovsky K."/>
            <person name="Greenhut S.F."/>
            <person name="Schaefer C.F."/>
            <person name="Buetow K."/>
            <person name="Bonner T.I."/>
            <person name="Haussler D."/>
            <person name="Kent J."/>
            <person name="Kiekhaus M."/>
            <person name="Furey T."/>
            <person name="Brent M."/>
            <person name="Prange C."/>
            <person name="Schreiber K."/>
            <person name="Shapiro N."/>
            <person name="Bhat N.K."/>
            <person name="Hopkins R.F."/>
            <person name="Hsie F."/>
            <person name="Driscoll T."/>
            <person name="Soares M.B."/>
            <person name="Casavant T.L."/>
            <person name="Scheetz T.E."/>
            <person name="Brown-stein M.J."/>
            <person name="Usdin T.B."/>
            <person name="Toshiyuki S."/>
            <person name="Carninci P."/>
            <person name="Piao Y."/>
            <person name="Dudekula D.B."/>
            <person name="Ko M.S."/>
            <person name="Kawakami K."/>
            <person name="Suzuki Y."/>
            <person name="Sugano S."/>
            <person name="Gruber C.E."/>
            <person name="Smith M.R."/>
            <person name="Simmons B."/>
            <person name="Moore T."/>
            <person name="Waterman R."/>
            <person name="Johnson S.L."/>
            <person name="Ruan Y."/>
            <person name="Wei C.L."/>
            <person name="Mathavan S."/>
            <person name="Gunaratne P.H."/>
            <person name="Wu J."/>
            <person name="Garcia A.M."/>
            <person name="Hulyk S.W."/>
            <person name="Fuh E."/>
            <person name="Yuan Y."/>
            <person name="Sneed A."/>
            <person name="Kowis C."/>
            <person name="Hodgson A."/>
            <person name="Muzny D.M."/>
            <person name="McPherson J."/>
            <person name="Gibbs R.A."/>
            <person name="Fahey J."/>
            <person name="Helton E."/>
            <person name="Ketteman M."/>
            <person name="Madan A."/>
            <person name="Rodrigues S."/>
            <person name="Sanchez A."/>
            <person name="Whiting M."/>
            <person name="Madari A."/>
            <person name="Young A.C."/>
            <person name="Wetherby K.D."/>
            <person name="Granite S.J."/>
            <person name="Kwong P.N."/>
            <person name="Brinkley C.P."/>
            <person name="Pearson R.L."/>
            <person name="Bouffard G.G."/>
            <person name="Blakesly R.W."/>
            <person name="Green E.D."/>
            <person name="Dickson M.C."/>
            <person name="Rodriguez A.C."/>
            <person name="Grimwood J."/>
            <person name="Schmutz J."/>
            <person name="Myers R.M."/>
            <person name="Butterfield Y.S."/>
            <person name="Griffith M."/>
            <person name="Griffith O.L."/>
            <person name="Krzywinski M.I."/>
            <person name="Liao N."/>
            <person name="Morin R."/>
            <person name="Morrin R."/>
            <person name="Palmquist D."/>
            <person name="Petrescu A.S."/>
            <person name="Skalska U."/>
            <person name="Smailus D.E."/>
            <person name="Stott J.M."/>
            <person name="Schnerch A."/>
            <person name="Schein J.E."/>
            <person name="Jones S.J."/>
            <person name="Holt R.A."/>
            <person name="Baross A."/>
            <person name="Marra M.A."/>
            <person name="Clifton S."/>
            <person name="Makowski K.A."/>
            <person name="Bosak S."/>
            <person name="Malek J."/>
        </authorList>
    </citation>
    <scope>NUCLEOTIDE SEQUENCE [LARGE SCALE MRNA]</scope>
    <source>
        <tissue evidence="12">PCR rescued clones</tissue>
    </source>
</reference>
<keyword evidence="6 8" id="KW-1133">Transmembrane helix</keyword>
<dbReference type="RefSeq" id="NP_808255.1">
    <property type="nucleotide sequence ID" value="NM_177587.2"/>
</dbReference>
<dbReference type="AGR" id="MGI:2664636"/>
<evidence type="ECO:0000256" key="7">
    <source>
        <dbReference type="ARBA" id="ARBA00023136"/>
    </source>
</evidence>
<evidence type="ECO:0000256" key="10">
    <source>
        <dbReference type="SAM" id="MobiDB-lite"/>
    </source>
</evidence>
<dbReference type="AlphaFoldDB" id="Q3V2I1"/>
<dbReference type="SUPFAM" id="SSF81338">
    <property type="entry name" value="Aquaporin-like"/>
    <property type="match status" value="1"/>
</dbReference>
<evidence type="ECO:0000256" key="5">
    <source>
        <dbReference type="ARBA" id="ARBA00022737"/>
    </source>
</evidence>
<dbReference type="PRINTS" id="PR00783">
    <property type="entry name" value="MINTRINSICP"/>
</dbReference>
<dbReference type="EMBL" id="AK131815">
    <property type="protein sequence ID" value="BAE20816.1"/>
    <property type="molecule type" value="mRNA"/>
</dbReference>
<dbReference type="FunFam" id="1.20.1080.10:FF:000018">
    <property type="entry name" value="Aquaporin"/>
    <property type="match status" value="1"/>
</dbReference>
<organism evidence="13">
    <name type="scientific">Mus musculus</name>
    <name type="common">Mouse</name>
    <dbReference type="NCBI Taxonomy" id="10090"/>
    <lineage>
        <taxon>Eukaryota</taxon>
        <taxon>Metazoa</taxon>
        <taxon>Chordata</taxon>
        <taxon>Craniata</taxon>
        <taxon>Vertebrata</taxon>
        <taxon>Euteleostomi</taxon>
        <taxon>Mammalia</taxon>
        <taxon>Eutheria</taxon>
        <taxon>Euarchontoglires</taxon>
        <taxon>Glires</taxon>
        <taxon>Rodentia</taxon>
        <taxon>Myomorpha</taxon>
        <taxon>Muroidea</taxon>
        <taxon>Muridae</taxon>
        <taxon>Murinae</taxon>
        <taxon>Mus</taxon>
        <taxon>Mus</taxon>
    </lineage>
</organism>
<dbReference type="OrthoDB" id="1580043at2759"/>
<comment type="subcellular location">
    <subcellularLocation>
        <location evidence="1">Membrane</location>
        <topology evidence="1">Multi-pass membrane protein</topology>
    </subcellularLocation>
</comment>
<reference evidence="13" key="2">
    <citation type="journal article" date="2000" name="Genome Res.">
        <title>Normalization and subtraction of cap-trapper-selected cDNAs to prepare full-length cDNA libraries for rapid discovery of new genes.</title>
        <authorList>
            <person name="Carninci P."/>
            <person name="Shibata Y."/>
            <person name="Hayatsu N."/>
            <person name="Sugahara Y."/>
            <person name="Shibata K."/>
            <person name="Itoh M."/>
            <person name="Konno H."/>
            <person name="Okazaki Y."/>
            <person name="Muramatsu M."/>
            <person name="Hayashizaki Y."/>
        </authorList>
    </citation>
    <scope>NUCLEOTIDE SEQUENCE</scope>
    <source>
        <strain evidence="13">C57BL/6J</strain>
        <tissue evidence="13">Pancreas</tissue>
    </source>
</reference>
<dbReference type="GO" id="GO:0016020">
    <property type="term" value="C:membrane"/>
    <property type="evidence" value="ECO:0007669"/>
    <property type="project" value="UniProtKB-SubCell"/>
</dbReference>
<evidence type="ECO:0000256" key="9">
    <source>
        <dbReference type="RuleBase" id="RU000477"/>
    </source>
</evidence>
<reference evidence="13" key="5">
    <citation type="journal article" date="2002" name="Nature">
        <title>Analysis of the mouse transcriptome based on functional annotation of 60,770 full-length cDNAs.</title>
        <authorList>
            <consortium name="The FANTOM Consortium and the RIKEN Genome Exploration Research Group Phase I and II Team"/>
        </authorList>
    </citation>
    <scope>NUCLEOTIDE SEQUENCE</scope>
    <source>
        <strain evidence="13">C57BL/6J</strain>
        <tissue evidence="13">Pancreas</tissue>
    </source>
</reference>
<feature type="transmembrane region" description="Helical" evidence="8">
    <location>
        <begin position="230"/>
        <end position="249"/>
    </location>
</feature>
<dbReference type="PRINTS" id="PR02025">
    <property type="entry name" value="AQUAPORIN12"/>
</dbReference>
<evidence type="ECO:0000256" key="2">
    <source>
        <dbReference type="ARBA" id="ARBA00005900"/>
    </source>
</evidence>
<dbReference type="PIRSF" id="PIRSF017529">
    <property type="entry name" value="Aquaporin_11/12"/>
    <property type="match status" value="1"/>
</dbReference>
<dbReference type="GO" id="GO:0015267">
    <property type="term" value="F:channel activity"/>
    <property type="evidence" value="ECO:0007669"/>
    <property type="project" value="InterPro"/>
</dbReference>
<accession>Q3V2I1</accession>
<keyword evidence="5" id="KW-0677">Repeat</keyword>
<reference evidence="13" key="9">
    <citation type="journal article" date="2005" name="Science">
        <title>Antisense Transcription in the Mammalian Transcriptome.</title>
        <authorList>
            <consortium name="RIKEN Genome Exploration Research Group and Genome Science Group (Genome Network Project Core Group) and the FANTOM Consortium"/>
        </authorList>
    </citation>
    <scope>NUCLEOTIDE SEQUENCE</scope>
    <source>
        <strain evidence="13">C57BL/6J</strain>
        <tissue evidence="13">Pancreas</tissue>
    </source>
</reference>
<comment type="caution">
    <text evidence="8">Lacks conserved residue(s) required for the propagation of feature annotation.</text>
</comment>
<dbReference type="RefSeq" id="NP_001153130.1">
    <property type="nucleotide sequence ID" value="NM_001159658.1"/>
</dbReference>
<reference evidence="13" key="4">
    <citation type="journal article" date="2001" name="Nature">
        <title>Functional annotation of a full-length mouse cDNA collection.</title>
        <authorList>
            <consortium name="The RIKEN Genome Exploration Research Group Phase II Team and the FANTOM Consortium"/>
        </authorList>
    </citation>
    <scope>NUCLEOTIDE SEQUENCE</scope>
    <source>
        <strain evidence="13">C57BL/6J</strain>
        <tissue evidence="13">Pancreas</tissue>
    </source>
</reference>
<gene>
    <name evidence="12 14" type="primary">Aqp12</name>
</gene>
<sequence length="289" mass="31219">MASLNVSLCFFFATCAICEVARRASKALLPAGTYASFARGAVGAAQLAACCLEMRVLVELGPWAGGFGPDLLLTLVFLLFLVHGVTFDGASANPTVALQEFLMVEASLPNTLLKLSAQVLGAQAACALTQRCWAWELSELHLLQSLMAAHCSSTLRTSVLQGMLVEGACTFFFHLSLLHLQHSLLVYRVPALALLVTLMAYTGPYTSAFFNPALAASVTFHCPGNTLLEYAHVYCLGPVAGMILAVLLHQGHLPRLFQRNLFYRQKSKYRTPRGKLSPGSVDAKMHKGE</sequence>
<reference evidence="13" key="3">
    <citation type="journal article" date="2000" name="Genome Res.">
        <title>RIKEN integrated sequence analysis (RISA) system--384-format sequencing pipeline with 384 multicapillary sequencer.</title>
        <authorList>
            <person name="Shibata K."/>
            <person name="Itoh M."/>
            <person name="Aizawa K."/>
            <person name="Nagaoka S."/>
            <person name="Sasaki N."/>
            <person name="Carninci P."/>
            <person name="Konno H."/>
            <person name="Akiyama J."/>
            <person name="Nishi K."/>
            <person name="Kitsunai T."/>
            <person name="Tashiro H."/>
            <person name="Itoh M."/>
            <person name="Sumi N."/>
            <person name="Ishii Y."/>
            <person name="Nakamura S."/>
            <person name="Hazama M."/>
            <person name="Nishine T."/>
            <person name="Harada A."/>
            <person name="Yamamoto R."/>
            <person name="Matsumoto H."/>
            <person name="Sakaguchi S."/>
            <person name="Ikegami T."/>
            <person name="Kashiwagi K."/>
            <person name="Fujiwake S."/>
            <person name="Inoue K."/>
            <person name="Togawa Y."/>
            <person name="Izawa M."/>
            <person name="Ohara E."/>
            <person name="Watahiki M."/>
            <person name="Yoneda Y."/>
            <person name="Ishikawa T."/>
            <person name="Ozawa K."/>
            <person name="Tanaka T."/>
            <person name="Matsuura S."/>
            <person name="Kawai J."/>
            <person name="Okazaki Y."/>
            <person name="Muramatsu M."/>
            <person name="Inoue Y."/>
            <person name="Kira A."/>
            <person name="Hayashizaki Y."/>
        </authorList>
    </citation>
    <scope>NUCLEOTIDE SEQUENCE</scope>
    <source>
        <strain evidence="13">C57BL/6J</strain>
        <tissue evidence="13">Pancreas</tissue>
    </source>
</reference>
<feature type="chain" id="PRO_5014309245" description="Aquaporin" evidence="11">
    <location>
        <begin position="19"/>
        <end position="289"/>
    </location>
</feature>
<evidence type="ECO:0000256" key="6">
    <source>
        <dbReference type="ARBA" id="ARBA00022989"/>
    </source>
</evidence>
<reference evidence="13" key="1">
    <citation type="journal article" date="1999" name="Methods Enzymol.">
        <title>High-efficiency full-length cDNA cloning.</title>
        <authorList>
            <person name="Carninci P."/>
            <person name="Hayashizaki Y."/>
        </authorList>
    </citation>
    <scope>NUCLEOTIDE SEQUENCE</scope>
    <source>
        <strain evidence="13">C57BL/6J</strain>
        <tissue evidence="13">Pancreas</tissue>
    </source>
</reference>
<evidence type="ECO:0000313" key="14">
    <source>
        <dbReference type="MGI" id="MGI:2664636"/>
    </source>
</evidence>
<keyword evidence="3 9" id="KW-0813">Transport</keyword>
<dbReference type="InterPro" id="IPR023265">
    <property type="entry name" value="Aquaporin_12"/>
</dbReference>
<evidence type="ECO:0000313" key="12">
    <source>
        <dbReference type="EMBL" id="AAI07213.1"/>
    </source>
</evidence>
<dbReference type="BioGRID-ORCS" id="208760">
    <property type="hits" value="0 hits in 76 CRISPR screens"/>
</dbReference>
<dbReference type="MGI" id="MGI:2664636">
    <property type="gene designation" value="Aqp12"/>
</dbReference>
<evidence type="ECO:0000256" key="8">
    <source>
        <dbReference type="PIRNR" id="PIRNR017529"/>
    </source>
</evidence>
<dbReference type="Pfam" id="PF00230">
    <property type="entry name" value="MIP"/>
    <property type="match status" value="1"/>
</dbReference>
<keyword evidence="4 8" id="KW-0812">Transmembrane</keyword>
<dbReference type="CTD" id="208760"/>
<evidence type="ECO:0000256" key="3">
    <source>
        <dbReference type="ARBA" id="ARBA00022448"/>
    </source>
</evidence>
<dbReference type="Gene3D" id="1.20.1080.10">
    <property type="entry name" value="Glycerol uptake facilitator protein"/>
    <property type="match status" value="1"/>
</dbReference>
<dbReference type="InterPro" id="IPR016697">
    <property type="entry name" value="Aquaporin_11/12"/>
</dbReference>
<keyword evidence="7 8" id="KW-0472">Membrane</keyword>
<reference evidence="13" key="8">
    <citation type="journal article" date="2005" name="Science">
        <title>The Transcriptional Landscape of the Mammalian Genome.</title>
        <authorList>
            <consortium name="The FANTOM Consortium"/>
            <consortium name="Riken Genome Exploration Research Group and Genome Science Group (Genome Network Project Core Group)"/>
        </authorList>
    </citation>
    <scope>NUCLEOTIDE SEQUENCE</scope>
    <source>
        <strain evidence="13">C57BL/6J</strain>
        <tissue evidence="13">Pancreas</tissue>
    </source>
</reference>
<dbReference type="SMR" id="Q3V2I1"/>
<comment type="similarity">
    <text evidence="2">Belongs to the MIP/aquaporin (TC 1.A.8) family. AQP11/AQP12 subfamily.</text>
</comment>
<proteinExistence type="evidence at transcript level"/>
<dbReference type="UCSC" id="uc007cdd.2">
    <property type="organism name" value="mouse"/>
</dbReference>
<dbReference type="PANTHER" id="PTHR21191:SF8">
    <property type="entry name" value="AQUAPORIN-12A-RELATED"/>
    <property type="match status" value="1"/>
</dbReference>
<feature type="transmembrane region" description="Helical" evidence="8">
    <location>
        <begin position="63"/>
        <end position="82"/>
    </location>
</feature>
<evidence type="ECO:0000256" key="11">
    <source>
        <dbReference type="SAM" id="SignalP"/>
    </source>
</evidence>
<dbReference type="InterPro" id="IPR000425">
    <property type="entry name" value="MIP"/>
</dbReference>
<evidence type="ECO:0000256" key="1">
    <source>
        <dbReference type="ARBA" id="ARBA00004141"/>
    </source>
</evidence>
<name>Q3V2I1_MOUSE</name>
<feature type="region of interest" description="Disordered" evidence="10">
    <location>
        <begin position="270"/>
        <end position="289"/>
    </location>
</feature>
<feature type="signal peptide" evidence="11">
    <location>
        <begin position="1"/>
        <end position="18"/>
    </location>
</feature>
<protein>
    <recommendedName>
        <fullName evidence="8">Aquaporin</fullName>
    </recommendedName>
</protein>
<reference evidence="13" key="7">
    <citation type="submission" date="2004-03" db="EMBL/GenBank/DDBJ databases">
        <authorList>
            <person name="Arakawa T."/>
            <person name="Carninci P."/>
            <person name="Fukuda S."/>
            <person name="Hashizume W."/>
            <person name="Hayashida K."/>
            <person name="Hori F."/>
            <person name="Iida J."/>
            <person name="Imamura K."/>
            <person name="Imotani K."/>
            <person name="Itoh M."/>
            <person name="Kanagawa S."/>
            <person name="Kawai J."/>
            <person name="Kojima M."/>
            <person name="Konno H."/>
            <person name="Murata M."/>
            <person name="Nakamura M."/>
            <person name="Ninomiya N."/>
            <person name="Nishiyori H."/>
            <person name="Nomura K."/>
            <person name="Ohno M."/>
            <person name="Sakazume N."/>
            <person name="Sano H."/>
            <person name="Sasaki D."/>
            <person name="Shibata K."/>
            <person name="Shiraki T."/>
            <person name="Tagami M."/>
            <person name="Tagami Y."/>
            <person name="Waki K."/>
            <person name="Watahiki A."/>
            <person name="Muramatsu M."/>
            <person name="Hayashizaki Y."/>
        </authorList>
    </citation>
    <scope>NUCLEOTIDE SEQUENCE</scope>
    <source>
        <strain evidence="13">C57BL/6J</strain>
        <tissue evidence="13">Pancreas</tissue>
    </source>
</reference>
<evidence type="ECO:0000313" key="13">
    <source>
        <dbReference type="EMBL" id="BAE20816.1"/>
    </source>
</evidence>
<dbReference type="EMBL" id="BC107212">
    <property type="protein sequence ID" value="AAI07213.1"/>
    <property type="molecule type" value="mRNA"/>
</dbReference>
<dbReference type="InterPro" id="IPR051883">
    <property type="entry name" value="AQP11/12_channel"/>
</dbReference>
<evidence type="ECO:0000256" key="4">
    <source>
        <dbReference type="ARBA" id="ARBA00022692"/>
    </source>
</evidence>
<feature type="transmembrane region" description="Helical" evidence="8">
    <location>
        <begin position="185"/>
        <end position="210"/>
    </location>
</feature>